<dbReference type="Gramene" id="EFJ29484">
    <property type="protein sequence ID" value="EFJ29484"/>
    <property type="gene ID" value="SELMODRAFT_410436"/>
</dbReference>
<organism evidence="2">
    <name type="scientific">Selaginella moellendorffii</name>
    <name type="common">Spikemoss</name>
    <dbReference type="NCBI Taxonomy" id="88036"/>
    <lineage>
        <taxon>Eukaryota</taxon>
        <taxon>Viridiplantae</taxon>
        <taxon>Streptophyta</taxon>
        <taxon>Embryophyta</taxon>
        <taxon>Tracheophyta</taxon>
        <taxon>Lycopodiopsida</taxon>
        <taxon>Selaginellales</taxon>
        <taxon>Selaginellaceae</taxon>
        <taxon>Selaginella</taxon>
    </lineage>
</organism>
<dbReference type="EMBL" id="GL377577">
    <property type="protein sequence ID" value="EFJ29484.1"/>
    <property type="molecule type" value="Genomic_DNA"/>
</dbReference>
<sequence>MSCSCCCCTCSYSTLEWCTAPLWKIYCILRYFEKELMHQIFVIGLFRNWRQRGVRSEQNLAEIENLGPITLTLDNQPFTCQDGSWSAGPGIPRTAMGIHREIYVLRRERKHLKREVAKYARKTEELKGMKDKINMLDFKYQLLLDMVRT</sequence>
<dbReference type="Pfam" id="PF14645">
    <property type="entry name" value="Chibby"/>
    <property type="match status" value="1"/>
</dbReference>
<evidence type="ECO:0000313" key="1">
    <source>
        <dbReference type="EMBL" id="EFJ29484.1"/>
    </source>
</evidence>
<dbReference type="InParanoid" id="D8RER3"/>
<protein>
    <submittedName>
        <fullName evidence="1">Uncharacterized protein</fullName>
    </submittedName>
</protein>
<dbReference type="InterPro" id="IPR028118">
    <property type="entry name" value="Chibby_fam"/>
</dbReference>
<dbReference type="HOGENOM" id="CLU_1752861_0_0_1"/>
<reference evidence="1 2" key="1">
    <citation type="journal article" date="2011" name="Science">
        <title>The Selaginella genome identifies genetic changes associated with the evolution of vascular plants.</title>
        <authorList>
            <person name="Banks J.A."/>
            <person name="Nishiyama T."/>
            <person name="Hasebe M."/>
            <person name="Bowman J.L."/>
            <person name="Gribskov M."/>
            <person name="dePamphilis C."/>
            <person name="Albert V.A."/>
            <person name="Aono N."/>
            <person name="Aoyama T."/>
            <person name="Ambrose B.A."/>
            <person name="Ashton N.W."/>
            <person name="Axtell M.J."/>
            <person name="Barker E."/>
            <person name="Barker M.S."/>
            <person name="Bennetzen J.L."/>
            <person name="Bonawitz N.D."/>
            <person name="Chapple C."/>
            <person name="Cheng C."/>
            <person name="Correa L.G."/>
            <person name="Dacre M."/>
            <person name="DeBarry J."/>
            <person name="Dreyer I."/>
            <person name="Elias M."/>
            <person name="Engstrom E.M."/>
            <person name="Estelle M."/>
            <person name="Feng L."/>
            <person name="Finet C."/>
            <person name="Floyd S.K."/>
            <person name="Frommer W.B."/>
            <person name="Fujita T."/>
            <person name="Gramzow L."/>
            <person name="Gutensohn M."/>
            <person name="Harholt J."/>
            <person name="Hattori M."/>
            <person name="Heyl A."/>
            <person name="Hirai T."/>
            <person name="Hiwatashi Y."/>
            <person name="Ishikawa M."/>
            <person name="Iwata M."/>
            <person name="Karol K.G."/>
            <person name="Koehler B."/>
            <person name="Kolukisaoglu U."/>
            <person name="Kubo M."/>
            <person name="Kurata T."/>
            <person name="Lalonde S."/>
            <person name="Li K."/>
            <person name="Li Y."/>
            <person name="Litt A."/>
            <person name="Lyons E."/>
            <person name="Manning G."/>
            <person name="Maruyama T."/>
            <person name="Michael T.P."/>
            <person name="Mikami K."/>
            <person name="Miyazaki S."/>
            <person name="Morinaga S."/>
            <person name="Murata T."/>
            <person name="Mueller-Roeber B."/>
            <person name="Nelson D.R."/>
            <person name="Obara M."/>
            <person name="Oguri Y."/>
            <person name="Olmstead R.G."/>
            <person name="Onodera N."/>
            <person name="Petersen B.L."/>
            <person name="Pils B."/>
            <person name="Prigge M."/>
            <person name="Rensing S.A."/>
            <person name="Riano-Pachon D.M."/>
            <person name="Roberts A.W."/>
            <person name="Sato Y."/>
            <person name="Scheller H.V."/>
            <person name="Schulz B."/>
            <person name="Schulz C."/>
            <person name="Shakirov E.V."/>
            <person name="Shibagaki N."/>
            <person name="Shinohara N."/>
            <person name="Shippen D.E."/>
            <person name="Soerensen I."/>
            <person name="Sotooka R."/>
            <person name="Sugimoto N."/>
            <person name="Sugita M."/>
            <person name="Sumikawa N."/>
            <person name="Tanurdzic M."/>
            <person name="Theissen G."/>
            <person name="Ulvskov P."/>
            <person name="Wakazuki S."/>
            <person name="Weng J.K."/>
            <person name="Willats W.W."/>
            <person name="Wipf D."/>
            <person name="Wolf P.G."/>
            <person name="Yang L."/>
            <person name="Zimmer A.D."/>
            <person name="Zhu Q."/>
            <person name="Mitros T."/>
            <person name="Hellsten U."/>
            <person name="Loque D."/>
            <person name="Otillar R."/>
            <person name="Salamov A."/>
            <person name="Schmutz J."/>
            <person name="Shapiro H."/>
            <person name="Lindquist E."/>
            <person name="Lucas S."/>
            <person name="Rokhsar D."/>
            <person name="Grigoriev I.V."/>
        </authorList>
    </citation>
    <scope>NUCLEOTIDE SEQUENCE [LARGE SCALE GENOMIC DNA]</scope>
</reference>
<proteinExistence type="predicted"/>
<keyword evidence="2" id="KW-1185">Reference proteome</keyword>
<accession>D8RER3</accession>
<evidence type="ECO:0000313" key="2">
    <source>
        <dbReference type="Proteomes" id="UP000001514"/>
    </source>
</evidence>
<gene>
    <name evidence="1" type="ORF">SELMODRAFT_410436</name>
</gene>
<dbReference type="Proteomes" id="UP000001514">
    <property type="component" value="Unassembled WGS sequence"/>
</dbReference>
<name>D8RER3_SELML</name>
<dbReference type="KEGG" id="smo:SELMODRAFT_410436"/>
<dbReference type="OMA" id="IHREIYV"/>
<dbReference type="AlphaFoldDB" id="D8RER3"/>